<accession>T1F5P0</accession>
<feature type="region of interest" description="Disordered" evidence="1">
    <location>
        <begin position="149"/>
        <end position="177"/>
    </location>
</feature>
<dbReference type="Proteomes" id="UP000015101">
    <property type="component" value="Unassembled WGS sequence"/>
</dbReference>
<name>T1F5P0_HELRO</name>
<dbReference type="CTD" id="20204139"/>
<reference evidence="2 4" key="2">
    <citation type="journal article" date="2013" name="Nature">
        <title>Insights into bilaterian evolution from three spiralian genomes.</title>
        <authorList>
            <person name="Simakov O."/>
            <person name="Marletaz F."/>
            <person name="Cho S.J."/>
            <person name="Edsinger-Gonzales E."/>
            <person name="Havlak P."/>
            <person name="Hellsten U."/>
            <person name="Kuo D.H."/>
            <person name="Larsson T."/>
            <person name="Lv J."/>
            <person name="Arendt D."/>
            <person name="Savage R."/>
            <person name="Osoegawa K."/>
            <person name="de Jong P."/>
            <person name="Grimwood J."/>
            <person name="Chapman J.A."/>
            <person name="Shapiro H."/>
            <person name="Aerts A."/>
            <person name="Otillar R.P."/>
            <person name="Terry A.Y."/>
            <person name="Boore J.L."/>
            <person name="Grigoriev I.V."/>
            <person name="Lindberg D.R."/>
            <person name="Seaver E.C."/>
            <person name="Weisblat D.A."/>
            <person name="Putnam N.H."/>
            <person name="Rokhsar D.S."/>
        </authorList>
    </citation>
    <scope>NUCLEOTIDE SEQUENCE</scope>
</reference>
<protein>
    <submittedName>
        <fullName evidence="2 3">Uncharacterized protein</fullName>
    </submittedName>
</protein>
<reference evidence="3" key="3">
    <citation type="submission" date="2015-06" db="UniProtKB">
        <authorList>
            <consortium name="EnsemblMetazoa"/>
        </authorList>
    </citation>
    <scope>IDENTIFICATION</scope>
</reference>
<feature type="region of interest" description="Disordered" evidence="1">
    <location>
        <begin position="105"/>
        <end position="131"/>
    </location>
</feature>
<evidence type="ECO:0000313" key="4">
    <source>
        <dbReference type="Proteomes" id="UP000015101"/>
    </source>
</evidence>
<proteinExistence type="predicted"/>
<dbReference type="EnsemblMetazoa" id="HelroT172631">
    <property type="protein sequence ID" value="HelroP172631"/>
    <property type="gene ID" value="HelroG172631"/>
</dbReference>
<evidence type="ECO:0000313" key="2">
    <source>
        <dbReference type="EMBL" id="ESO04274.1"/>
    </source>
</evidence>
<reference evidence="4" key="1">
    <citation type="submission" date="2012-12" db="EMBL/GenBank/DDBJ databases">
        <authorList>
            <person name="Hellsten U."/>
            <person name="Grimwood J."/>
            <person name="Chapman J.A."/>
            <person name="Shapiro H."/>
            <person name="Aerts A."/>
            <person name="Otillar R.P."/>
            <person name="Terry A.Y."/>
            <person name="Boore J.L."/>
            <person name="Simakov O."/>
            <person name="Marletaz F."/>
            <person name="Cho S.-J."/>
            <person name="Edsinger-Gonzales E."/>
            <person name="Havlak P."/>
            <person name="Kuo D.-H."/>
            <person name="Larsson T."/>
            <person name="Lv J."/>
            <person name="Arendt D."/>
            <person name="Savage R."/>
            <person name="Osoegawa K."/>
            <person name="de Jong P."/>
            <person name="Lindberg D.R."/>
            <person name="Seaver E.C."/>
            <person name="Weisblat D.A."/>
            <person name="Putnam N.H."/>
            <person name="Grigoriev I.V."/>
            <person name="Rokhsar D.S."/>
        </authorList>
    </citation>
    <scope>NUCLEOTIDE SEQUENCE</scope>
</reference>
<dbReference type="AlphaFoldDB" id="T1F5P0"/>
<dbReference type="KEGG" id="hro:HELRODRAFT_172631"/>
<sequence>MTKSLVPGRPRRTRGTLVNSNMWYERASDIETDDIKKAKNQLENFYKIFSDFDDAKFVGFQKDEIEECRSRLNLKCFDNVISINQEKVSFGPVSSTPTVKKVARKLQSPQFTDDELQDNEIDNNDSDDKPAEKRTIGLVSKTPNNLITNVNFSTDENKRDGGKRQKKKSAGKVSDVNQDDNELYQQLVNNLDNMMLQNLDYLKDISEEQLRDPRLLKIILQNLQK</sequence>
<feature type="compositionally biased region" description="Acidic residues" evidence="1">
    <location>
        <begin position="112"/>
        <end position="125"/>
    </location>
</feature>
<evidence type="ECO:0000256" key="1">
    <source>
        <dbReference type="SAM" id="MobiDB-lite"/>
    </source>
</evidence>
<evidence type="ECO:0000313" key="3">
    <source>
        <dbReference type="EnsemblMetazoa" id="HelroP172631"/>
    </source>
</evidence>
<dbReference type="InParanoid" id="T1F5P0"/>
<organism evidence="3 4">
    <name type="scientific">Helobdella robusta</name>
    <name type="common">Californian leech</name>
    <dbReference type="NCBI Taxonomy" id="6412"/>
    <lineage>
        <taxon>Eukaryota</taxon>
        <taxon>Metazoa</taxon>
        <taxon>Spiralia</taxon>
        <taxon>Lophotrochozoa</taxon>
        <taxon>Annelida</taxon>
        <taxon>Clitellata</taxon>
        <taxon>Hirudinea</taxon>
        <taxon>Rhynchobdellida</taxon>
        <taxon>Glossiphoniidae</taxon>
        <taxon>Helobdella</taxon>
    </lineage>
</organism>
<keyword evidence="4" id="KW-1185">Reference proteome</keyword>
<dbReference type="RefSeq" id="XP_009017543.1">
    <property type="nucleotide sequence ID" value="XM_009019295.1"/>
</dbReference>
<dbReference type="GeneID" id="20204139"/>
<dbReference type="EMBL" id="AMQM01004298">
    <property type="status" value="NOT_ANNOTATED_CDS"/>
    <property type="molecule type" value="Genomic_DNA"/>
</dbReference>
<dbReference type="EMBL" id="KB096502">
    <property type="protein sequence ID" value="ESO04274.1"/>
    <property type="molecule type" value="Genomic_DNA"/>
</dbReference>
<gene>
    <name evidence="3" type="primary">20204139</name>
    <name evidence="2" type="ORF">HELRODRAFT_172631</name>
</gene>
<dbReference type="HOGENOM" id="CLU_1066643_0_0_1"/>